<feature type="non-terminal residue" evidence="1">
    <location>
        <position position="1"/>
    </location>
</feature>
<reference evidence="1" key="1">
    <citation type="submission" date="2022-12" db="EMBL/GenBank/DDBJ databases">
        <authorList>
            <person name="Petersen C."/>
        </authorList>
    </citation>
    <scope>NUCLEOTIDE SEQUENCE</scope>
    <source>
        <strain evidence="1">IBT 3081</strain>
    </source>
</reference>
<dbReference type="GeneID" id="81468069"/>
<evidence type="ECO:0000313" key="1">
    <source>
        <dbReference type="EMBL" id="KAJ5356554.1"/>
    </source>
</evidence>
<protein>
    <submittedName>
        <fullName evidence="1">Uncharacterized protein</fullName>
    </submittedName>
</protein>
<sequence>LGIAEIVGHIISFLAQEYYDPETDLVSAALVSEFWLAEALPVIWEYVYYATTLQDVFSTLDPNRRQFCANFVGFAQTRVFNGTHTPPDSSCDLSGIVFPRMTDLVMYVEAQRGECSLPTLNCPNLRRMTFDGWDDHPSMESDRLGPDDWESIFWDLPTKYPSVKELEFEYPPHLYPFALRRLKARHPKETEDS</sequence>
<dbReference type="AlphaFoldDB" id="A0A9W9RCV2"/>
<evidence type="ECO:0000313" key="2">
    <source>
        <dbReference type="Proteomes" id="UP001147752"/>
    </source>
</evidence>
<dbReference type="EMBL" id="JAPZBT010000006">
    <property type="protein sequence ID" value="KAJ5356554.1"/>
    <property type="molecule type" value="Genomic_DNA"/>
</dbReference>
<dbReference type="OrthoDB" id="2305901at2759"/>
<accession>A0A9W9RCV2</accession>
<proteinExistence type="predicted"/>
<dbReference type="Proteomes" id="UP001147752">
    <property type="component" value="Unassembled WGS sequence"/>
</dbReference>
<reference evidence="1" key="2">
    <citation type="journal article" date="2023" name="IMA Fungus">
        <title>Comparative genomic study of the Penicillium genus elucidates a diverse pangenome and 15 lateral gene transfer events.</title>
        <authorList>
            <person name="Petersen C."/>
            <person name="Sorensen T."/>
            <person name="Nielsen M.R."/>
            <person name="Sondergaard T.E."/>
            <person name="Sorensen J.L."/>
            <person name="Fitzpatrick D.A."/>
            <person name="Frisvad J.C."/>
            <person name="Nielsen K.L."/>
        </authorList>
    </citation>
    <scope>NUCLEOTIDE SEQUENCE</scope>
    <source>
        <strain evidence="1">IBT 3081</strain>
    </source>
</reference>
<organism evidence="1 2">
    <name type="scientific">Penicillium concentricum</name>
    <dbReference type="NCBI Taxonomy" id="293559"/>
    <lineage>
        <taxon>Eukaryota</taxon>
        <taxon>Fungi</taxon>
        <taxon>Dikarya</taxon>
        <taxon>Ascomycota</taxon>
        <taxon>Pezizomycotina</taxon>
        <taxon>Eurotiomycetes</taxon>
        <taxon>Eurotiomycetidae</taxon>
        <taxon>Eurotiales</taxon>
        <taxon>Aspergillaceae</taxon>
        <taxon>Penicillium</taxon>
    </lineage>
</organism>
<name>A0A9W9RCV2_9EURO</name>
<gene>
    <name evidence="1" type="ORF">N7517_011163</name>
</gene>
<comment type="caution">
    <text evidence="1">The sequence shown here is derived from an EMBL/GenBank/DDBJ whole genome shotgun (WGS) entry which is preliminary data.</text>
</comment>
<keyword evidence="2" id="KW-1185">Reference proteome</keyword>
<dbReference type="RefSeq" id="XP_056574701.1">
    <property type="nucleotide sequence ID" value="XM_056728886.1"/>
</dbReference>